<accession>A0ABT5SCN8</accession>
<dbReference type="EMBL" id="JAOSLC020000003">
    <property type="protein sequence ID" value="MDD7915892.1"/>
    <property type="molecule type" value="Genomic_DNA"/>
</dbReference>
<dbReference type="EMBL" id="JAOSLC020000001">
    <property type="protein sequence ID" value="MDD7912910.1"/>
    <property type="molecule type" value="Genomic_DNA"/>
</dbReference>
<reference evidence="2" key="1">
    <citation type="submission" date="2022-09" db="EMBL/GenBank/DDBJ databases">
        <authorList>
            <person name="Kristyanto S."/>
            <person name="Jung J."/>
            <person name="Jeon C.O."/>
        </authorList>
    </citation>
    <scope>NUCLEOTIDE SEQUENCE</scope>
    <source>
        <strain evidence="2">MSW5</strain>
    </source>
</reference>
<sequence length="723" mass="82446">MTIFITEDFRLDLSNLDITFSDENSFFEKDLIKQQSFPFNIPNERGFIPFFEFVSSHNSVDGNNVVTGFLFRNDRYYDAELMILNIDNSIKSIFYYSPDKLTIFDIPLKMLPWPVLNIGNDIYQYAKDTIAKDYPDTLINFSEVYHPEIYKDNDWGSNLKFLNKNTNGDFEKSLKTSFGIEVKQMSEIRPFIYVKEIVKFIFSQIDYTVLGDFNTHASISKALQYHNNSIFYTNKDYFLNNNLTVTLSQSNISGYSPSTVTYNKYVRIFALYSKGSYSIELNVKGSFTVANEEFYIQVYFDNQLADAAIARNNDNSTFDKSINAEIHVAAADVGKDLEIRVICSSNTKNSLEGDYEITGTERPLYKDFIDLKDLLPDKSVGEYISDLKESMSLTSVFDEPTKTVKFNFFNSTQTSIEQIDLSKYMTKSIPRKLNKSLGYKISFDDGETLYMNKKGEFIPSAIGYTEFTMPLQPLKSLFIEGQPAVCNQESNSILFFESNANAKPLINDGENLYSRLGFIHLFLRRWMFQLLNSEEYNQTLKLPIYVSSKLNSESIIWFYNNSFLVHNLQRTNLNSLFESVKFRLFKLKSYPDFNLVVDDGSGNTTYLPPVAFTSSFSSVTTLVTQFNASISIGQFGFPSSFYIDIYANNSTDPQSLDLTFGWEVLSSPDGNASGIFQSQNTVHSITRFTNSGYINLAGDYVIRLTVVNSVGLTNTIDITVTAS</sequence>
<keyword evidence="3" id="KW-1185">Reference proteome</keyword>
<evidence type="ECO:0008006" key="4">
    <source>
        <dbReference type="Google" id="ProtNLM"/>
    </source>
</evidence>
<reference evidence="2" key="2">
    <citation type="submission" date="2023-02" db="EMBL/GenBank/DDBJ databases">
        <title>Polaribacter ponticola sp. nov., isolated from seawater.</title>
        <authorList>
            <person name="Baek J.H."/>
            <person name="Kim J.M."/>
            <person name="Choi D.G."/>
            <person name="Jeon C.O."/>
        </authorList>
    </citation>
    <scope>NUCLEOTIDE SEQUENCE</scope>
    <source>
        <strain evidence="2">MSW5</strain>
    </source>
</reference>
<evidence type="ECO:0000313" key="2">
    <source>
        <dbReference type="EMBL" id="MDD7915892.1"/>
    </source>
</evidence>
<protein>
    <recommendedName>
        <fullName evidence="4">PKD domain-containing protein</fullName>
    </recommendedName>
</protein>
<proteinExistence type="predicted"/>
<dbReference type="Proteomes" id="UP001151478">
    <property type="component" value="Unassembled WGS sequence"/>
</dbReference>
<name>A0ABT5SCN8_9FLAO</name>
<comment type="caution">
    <text evidence="2">The sequence shown here is derived from an EMBL/GenBank/DDBJ whole genome shotgun (WGS) entry which is preliminary data.</text>
</comment>
<evidence type="ECO:0000313" key="3">
    <source>
        <dbReference type="Proteomes" id="UP001151478"/>
    </source>
</evidence>
<dbReference type="InterPro" id="IPR013783">
    <property type="entry name" value="Ig-like_fold"/>
</dbReference>
<gene>
    <name evidence="1" type="ORF">N5A56_000010</name>
    <name evidence="2" type="ORF">N5A56_016325</name>
</gene>
<dbReference type="Gene3D" id="2.60.40.10">
    <property type="entry name" value="Immunoglobulins"/>
    <property type="match status" value="1"/>
</dbReference>
<organism evidence="2 3">
    <name type="scientific">Polaribacter ponticola</name>
    <dbReference type="NCBI Taxonomy" id="2978475"/>
    <lineage>
        <taxon>Bacteria</taxon>
        <taxon>Pseudomonadati</taxon>
        <taxon>Bacteroidota</taxon>
        <taxon>Flavobacteriia</taxon>
        <taxon>Flavobacteriales</taxon>
        <taxon>Flavobacteriaceae</taxon>
    </lineage>
</organism>
<dbReference type="RefSeq" id="WP_265726949.1">
    <property type="nucleotide sequence ID" value="NZ_JAOSLC020000001.1"/>
</dbReference>
<evidence type="ECO:0000313" key="1">
    <source>
        <dbReference type="EMBL" id="MDD7912910.1"/>
    </source>
</evidence>